<dbReference type="AlphaFoldDB" id="A0A8J4YPJ6"/>
<dbReference type="EMBL" id="JACEEZ010002886">
    <property type="protein sequence ID" value="KAG0727886.1"/>
    <property type="molecule type" value="Genomic_DNA"/>
</dbReference>
<proteinExistence type="predicted"/>
<gene>
    <name evidence="1" type="ORF">GWK47_033693</name>
</gene>
<keyword evidence="2" id="KW-1185">Reference proteome</keyword>
<evidence type="ECO:0000313" key="1">
    <source>
        <dbReference type="EMBL" id="KAG0727886.1"/>
    </source>
</evidence>
<comment type="caution">
    <text evidence="1">The sequence shown here is derived from an EMBL/GenBank/DDBJ whole genome shotgun (WGS) entry which is preliminary data.</text>
</comment>
<name>A0A8J4YPJ6_CHIOP</name>
<protein>
    <submittedName>
        <fullName evidence="1">Uncharacterized protein</fullName>
    </submittedName>
</protein>
<evidence type="ECO:0000313" key="2">
    <source>
        <dbReference type="Proteomes" id="UP000770661"/>
    </source>
</evidence>
<organism evidence="1 2">
    <name type="scientific">Chionoecetes opilio</name>
    <name type="common">Atlantic snow crab</name>
    <name type="synonym">Cancer opilio</name>
    <dbReference type="NCBI Taxonomy" id="41210"/>
    <lineage>
        <taxon>Eukaryota</taxon>
        <taxon>Metazoa</taxon>
        <taxon>Ecdysozoa</taxon>
        <taxon>Arthropoda</taxon>
        <taxon>Crustacea</taxon>
        <taxon>Multicrustacea</taxon>
        <taxon>Malacostraca</taxon>
        <taxon>Eumalacostraca</taxon>
        <taxon>Eucarida</taxon>
        <taxon>Decapoda</taxon>
        <taxon>Pleocyemata</taxon>
        <taxon>Brachyura</taxon>
        <taxon>Eubrachyura</taxon>
        <taxon>Majoidea</taxon>
        <taxon>Majidae</taxon>
        <taxon>Chionoecetes</taxon>
    </lineage>
</organism>
<dbReference type="Proteomes" id="UP000770661">
    <property type="component" value="Unassembled WGS sequence"/>
</dbReference>
<sequence length="127" mass="14429">MERNQNPPISPLSLMNHLTLRASLVQQLKTFWMSYRPVVTVINDNTPHKPRNILIHLTPASSPKRLPRNVLGSARGQGVVLSRRRRWRKSRESRCSGWNGPAQALSRGRPLGETGRYVRSSLRVEGI</sequence>
<reference evidence="1" key="1">
    <citation type="submission" date="2020-07" db="EMBL/GenBank/DDBJ databases">
        <title>The High-quality genome of the commercially important snow crab, Chionoecetes opilio.</title>
        <authorList>
            <person name="Jeong J.-H."/>
            <person name="Ryu S."/>
        </authorList>
    </citation>
    <scope>NUCLEOTIDE SEQUENCE</scope>
    <source>
        <strain evidence="1">MADBK_172401_WGS</strain>
        <tissue evidence="1">Digestive gland</tissue>
    </source>
</reference>
<accession>A0A8J4YPJ6</accession>